<organism evidence="1 2">
    <name type="scientific">Aspergillus neoniger (strain CBS 115656)</name>
    <dbReference type="NCBI Taxonomy" id="1448310"/>
    <lineage>
        <taxon>Eukaryota</taxon>
        <taxon>Fungi</taxon>
        <taxon>Dikarya</taxon>
        <taxon>Ascomycota</taxon>
        <taxon>Pezizomycotina</taxon>
        <taxon>Eurotiomycetes</taxon>
        <taxon>Eurotiomycetidae</taxon>
        <taxon>Eurotiales</taxon>
        <taxon>Aspergillaceae</taxon>
        <taxon>Aspergillus</taxon>
        <taxon>Aspergillus subgen. Circumdati</taxon>
    </lineage>
</organism>
<sequence>MSHGKYSLVGATWVEKVGSYCEEGLLIHLKVHAHLWCDFPTNMTRYFCYRPTELLSKDILQQQTVPIS</sequence>
<dbReference type="EMBL" id="KZ821469">
    <property type="protein sequence ID" value="PYH32271.1"/>
    <property type="molecule type" value="Genomic_DNA"/>
</dbReference>
<evidence type="ECO:0000313" key="2">
    <source>
        <dbReference type="Proteomes" id="UP000247647"/>
    </source>
</evidence>
<dbReference type="Proteomes" id="UP000247647">
    <property type="component" value="Unassembled WGS sequence"/>
</dbReference>
<evidence type="ECO:0000313" key="1">
    <source>
        <dbReference type="EMBL" id="PYH32271.1"/>
    </source>
</evidence>
<protein>
    <submittedName>
        <fullName evidence="1">Uncharacterized protein</fullName>
    </submittedName>
</protein>
<keyword evidence="2" id="KW-1185">Reference proteome</keyword>
<proteinExistence type="predicted"/>
<dbReference type="RefSeq" id="XP_025477749.1">
    <property type="nucleotide sequence ID" value="XM_025617905.1"/>
</dbReference>
<gene>
    <name evidence="1" type="ORF">BO87DRAFT_114846</name>
</gene>
<dbReference type="GeneID" id="37120361"/>
<name>A0A318YCX1_ASPNB</name>
<accession>A0A318YCX1</accession>
<reference evidence="1" key="1">
    <citation type="submission" date="2016-12" db="EMBL/GenBank/DDBJ databases">
        <title>The genomes of Aspergillus section Nigri reveals drivers in fungal speciation.</title>
        <authorList>
            <consortium name="DOE Joint Genome Institute"/>
            <person name="Vesth T.C."/>
            <person name="Nybo J."/>
            <person name="Theobald S."/>
            <person name="Brandl J."/>
            <person name="Frisvad J.C."/>
            <person name="Nielsen K.F."/>
            <person name="Lyhne E.K."/>
            <person name="Kogle M.E."/>
            <person name="Kuo A."/>
            <person name="Riley R."/>
            <person name="Clum A."/>
            <person name="Nolan M."/>
            <person name="Lipzen A."/>
            <person name="Salamov A."/>
            <person name="Henrissat B."/>
            <person name="Wiebenga A."/>
            <person name="De Vries R.P."/>
            <person name="Grigoriev I.V."/>
            <person name="Mortensen U.H."/>
            <person name="Andersen M.R."/>
            <person name="Baker S.E."/>
        </authorList>
    </citation>
    <scope>NUCLEOTIDE SEQUENCE [LARGE SCALE GENOMIC DNA]</scope>
    <source>
        <strain evidence="1">CBS 115656</strain>
    </source>
</reference>
<dbReference type="AlphaFoldDB" id="A0A318YCX1"/>